<dbReference type="InterPro" id="IPR023205">
    <property type="entry name" value="DsbA/DsbL"/>
</dbReference>
<dbReference type="AlphaFoldDB" id="A0A552WZV2"/>
<evidence type="ECO:0000313" key="10">
    <source>
        <dbReference type="Proteomes" id="UP000320359"/>
    </source>
</evidence>
<dbReference type="PANTHER" id="PTHR35891">
    <property type="entry name" value="THIOL:DISULFIDE INTERCHANGE PROTEIN DSBA"/>
    <property type="match status" value="1"/>
</dbReference>
<dbReference type="SUPFAM" id="SSF52833">
    <property type="entry name" value="Thioredoxin-like"/>
    <property type="match status" value="1"/>
</dbReference>
<dbReference type="RefSeq" id="WP_143236129.1">
    <property type="nucleotide sequence ID" value="NZ_VJWL01000003.1"/>
</dbReference>
<keyword evidence="3 5" id="KW-1015">Disulfide bond</keyword>
<dbReference type="InterPro" id="IPR036249">
    <property type="entry name" value="Thioredoxin-like_sf"/>
</dbReference>
<comment type="similarity">
    <text evidence="1">Belongs to the thioredoxin family. DsbA subfamily.</text>
</comment>
<organism evidence="9 10">
    <name type="scientific">Aliidiomarina halalkaliphila</name>
    <dbReference type="NCBI Taxonomy" id="2593535"/>
    <lineage>
        <taxon>Bacteria</taxon>
        <taxon>Pseudomonadati</taxon>
        <taxon>Pseudomonadota</taxon>
        <taxon>Gammaproteobacteria</taxon>
        <taxon>Alteromonadales</taxon>
        <taxon>Idiomarinaceae</taxon>
        <taxon>Aliidiomarina</taxon>
    </lineage>
</organism>
<evidence type="ECO:0000256" key="2">
    <source>
        <dbReference type="ARBA" id="ARBA00022729"/>
    </source>
</evidence>
<sequence length="215" mass="24272">MIRRWLSSALLALVTVVLISACSEVPEEDTTSLTFQEGAHYRVLEFPVHQDQSAPFIVEYLWVGCPYCQQFEPILQGYKQANPDVTFVRRHGSLTNRWIVDGRVFHAMDLLADHDVTPALLQFYASKAPNLPGSEDLVEFMEEHGFDADEVFAKADSEEVDAIMEANLTDMSQNDMRGVPAIVVNGRYLISNSLPENIATTDDYYALLDYLFTLE</sequence>
<evidence type="ECO:0000313" key="9">
    <source>
        <dbReference type="EMBL" id="TRW48337.1"/>
    </source>
</evidence>
<keyword evidence="5" id="KW-0574">Periplasm</keyword>
<gene>
    <name evidence="9" type="ORF">FM042_09150</name>
</gene>
<accession>A0A552WZV2</accession>
<feature type="chain" id="PRO_5022035647" description="Thiol:disulfide interchange protein" evidence="7">
    <location>
        <begin position="22"/>
        <end position="215"/>
    </location>
</feature>
<dbReference type="GO" id="GO:0042597">
    <property type="term" value="C:periplasmic space"/>
    <property type="evidence" value="ECO:0007669"/>
    <property type="project" value="UniProtKB-SubCell"/>
</dbReference>
<name>A0A552WZV2_9GAMM</name>
<keyword evidence="4" id="KW-0676">Redox-active center</keyword>
<comment type="caution">
    <text evidence="9">The sequence shown here is derived from an EMBL/GenBank/DDBJ whole genome shotgun (WGS) entry which is preliminary data.</text>
</comment>
<dbReference type="PANTHER" id="PTHR35891:SF3">
    <property type="entry name" value="THIOL:DISULFIDE INTERCHANGE PROTEIN DSBL"/>
    <property type="match status" value="1"/>
</dbReference>
<keyword evidence="2 7" id="KW-0732">Signal</keyword>
<dbReference type="Proteomes" id="UP000320359">
    <property type="component" value="Unassembled WGS sequence"/>
</dbReference>
<feature type="disulfide bond" description="Redox-active" evidence="6">
    <location>
        <begin position="65"/>
        <end position="68"/>
    </location>
</feature>
<dbReference type="PROSITE" id="PS51257">
    <property type="entry name" value="PROKAR_LIPOPROTEIN"/>
    <property type="match status" value="1"/>
</dbReference>
<evidence type="ECO:0000256" key="6">
    <source>
        <dbReference type="PIRSR" id="PIRSR001488-1"/>
    </source>
</evidence>
<keyword evidence="10" id="KW-1185">Reference proteome</keyword>
<evidence type="ECO:0000256" key="5">
    <source>
        <dbReference type="PIRNR" id="PIRNR001488"/>
    </source>
</evidence>
<dbReference type="InterPro" id="IPR001853">
    <property type="entry name" value="DSBA-like_thioredoxin_dom"/>
</dbReference>
<evidence type="ECO:0000256" key="1">
    <source>
        <dbReference type="ARBA" id="ARBA00005791"/>
    </source>
</evidence>
<dbReference type="Pfam" id="PF01323">
    <property type="entry name" value="DSBA"/>
    <property type="match status" value="1"/>
</dbReference>
<evidence type="ECO:0000256" key="4">
    <source>
        <dbReference type="ARBA" id="ARBA00023284"/>
    </source>
</evidence>
<dbReference type="GO" id="GO:0016491">
    <property type="term" value="F:oxidoreductase activity"/>
    <property type="evidence" value="ECO:0007669"/>
    <property type="project" value="InterPro"/>
</dbReference>
<reference evidence="9 10" key="1">
    <citation type="submission" date="2019-07" db="EMBL/GenBank/DDBJ databases">
        <authorList>
            <person name="Yang M."/>
            <person name="Zhao D."/>
            <person name="Xiang H."/>
        </authorList>
    </citation>
    <scope>NUCLEOTIDE SEQUENCE [LARGE SCALE GENOMIC DNA]</scope>
    <source>
        <strain evidence="9 10">IM1326</strain>
    </source>
</reference>
<dbReference type="Gene3D" id="3.40.30.10">
    <property type="entry name" value="Glutaredoxin"/>
    <property type="match status" value="1"/>
</dbReference>
<feature type="domain" description="DSBA-like thioredoxin" evidence="8">
    <location>
        <begin position="104"/>
        <end position="197"/>
    </location>
</feature>
<dbReference type="EMBL" id="VJWL01000003">
    <property type="protein sequence ID" value="TRW48337.1"/>
    <property type="molecule type" value="Genomic_DNA"/>
</dbReference>
<dbReference type="InterPro" id="IPR050824">
    <property type="entry name" value="Thiol_disulfide_DsbA"/>
</dbReference>
<evidence type="ECO:0000256" key="7">
    <source>
        <dbReference type="SAM" id="SignalP"/>
    </source>
</evidence>
<protein>
    <recommendedName>
        <fullName evidence="5">Thiol:disulfide interchange protein</fullName>
    </recommendedName>
</protein>
<feature type="signal peptide" evidence="7">
    <location>
        <begin position="1"/>
        <end position="21"/>
    </location>
</feature>
<evidence type="ECO:0000259" key="8">
    <source>
        <dbReference type="Pfam" id="PF01323"/>
    </source>
</evidence>
<proteinExistence type="inferred from homology"/>
<dbReference type="OrthoDB" id="9784896at2"/>
<comment type="subcellular location">
    <subcellularLocation>
        <location evidence="5">Periplasm</location>
    </subcellularLocation>
</comment>
<evidence type="ECO:0000256" key="3">
    <source>
        <dbReference type="ARBA" id="ARBA00023157"/>
    </source>
</evidence>
<dbReference type="PIRSF" id="PIRSF001488">
    <property type="entry name" value="Tdi_protein"/>
    <property type="match status" value="1"/>
</dbReference>